<name>A0A6I4T7K3_9SPHN</name>
<reference evidence="1 2" key="1">
    <citation type="submission" date="2019-12" db="EMBL/GenBank/DDBJ databases">
        <title>Genomic-based taxomic classification of the family Erythrobacteraceae.</title>
        <authorList>
            <person name="Xu L."/>
        </authorList>
    </citation>
    <scope>NUCLEOTIDE SEQUENCE [LARGE SCALE GENOMIC DNA]</scope>
    <source>
        <strain evidence="1 2">LMG 29518</strain>
    </source>
</reference>
<dbReference type="OrthoDB" id="852720at2"/>
<evidence type="ECO:0000313" key="2">
    <source>
        <dbReference type="Proteomes" id="UP000438476"/>
    </source>
</evidence>
<protein>
    <recommendedName>
        <fullName evidence="3">WYL domain-containing protein</fullName>
    </recommendedName>
</protein>
<dbReference type="RefSeq" id="WP_160737574.1">
    <property type="nucleotide sequence ID" value="NZ_WTYT01000007.1"/>
</dbReference>
<evidence type="ECO:0008006" key="3">
    <source>
        <dbReference type="Google" id="ProtNLM"/>
    </source>
</evidence>
<dbReference type="PROSITE" id="PS52050">
    <property type="entry name" value="WYL"/>
    <property type="match status" value="1"/>
</dbReference>
<comment type="caution">
    <text evidence="1">The sequence shown here is derived from an EMBL/GenBank/DDBJ whole genome shotgun (WGS) entry which is preliminary data.</text>
</comment>
<accession>A0A6I4T7K3</accession>
<dbReference type="EMBL" id="WTYT01000007">
    <property type="protein sequence ID" value="MXO67134.1"/>
    <property type="molecule type" value="Genomic_DNA"/>
</dbReference>
<dbReference type="AlphaFoldDB" id="A0A6I4T7K3"/>
<organism evidence="1 2">
    <name type="scientific">Altericroceibacterium endophyticum</name>
    <dbReference type="NCBI Taxonomy" id="1808508"/>
    <lineage>
        <taxon>Bacteria</taxon>
        <taxon>Pseudomonadati</taxon>
        <taxon>Pseudomonadota</taxon>
        <taxon>Alphaproteobacteria</taxon>
        <taxon>Sphingomonadales</taxon>
        <taxon>Erythrobacteraceae</taxon>
        <taxon>Altericroceibacterium</taxon>
    </lineage>
</organism>
<evidence type="ECO:0000313" key="1">
    <source>
        <dbReference type="EMBL" id="MXO67134.1"/>
    </source>
</evidence>
<dbReference type="Proteomes" id="UP000438476">
    <property type="component" value="Unassembled WGS sequence"/>
</dbReference>
<keyword evidence="2" id="KW-1185">Reference proteome</keyword>
<proteinExistence type="predicted"/>
<gene>
    <name evidence="1" type="ORF">GRI91_15320</name>
</gene>
<sequence length="93" mass="10717">MNQTIINAIEERLLLTFNYKGKTRVVEPHTYGVQHNGNESLSAWQISGGSGEDFRLYLLDEMAAIEVQSKSFECERPAYQRGDQRYSRIFAEL</sequence>